<proteinExistence type="predicted"/>
<sequence>MLEQGIPLVIAGDCFYYYDKIGWVVGKDQKPMVSWKSALAGFNHR</sequence>
<evidence type="ECO:0000313" key="1">
    <source>
        <dbReference type="EMBL" id="GAH21523.1"/>
    </source>
</evidence>
<dbReference type="AlphaFoldDB" id="X1FL93"/>
<comment type="caution">
    <text evidence="1">The sequence shown here is derived from an EMBL/GenBank/DDBJ whole genome shotgun (WGS) entry which is preliminary data.</text>
</comment>
<gene>
    <name evidence="1" type="ORF">S01H4_66224</name>
</gene>
<reference evidence="1" key="1">
    <citation type="journal article" date="2014" name="Front. Microbiol.">
        <title>High frequency of phylogenetically diverse reductive dehalogenase-homologous genes in deep subseafloor sedimentary metagenomes.</title>
        <authorList>
            <person name="Kawai M."/>
            <person name="Futagami T."/>
            <person name="Toyoda A."/>
            <person name="Takaki Y."/>
            <person name="Nishi S."/>
            <person name="Hori S."/>
            <person name="Arai W."/>
            <person name="Tsubouchi T."/>
            <person name="Morono Y."/>
            <person name="Uchiyama I."/>
            <person name="Ito T."/>
            <person name="Fujiyama A."/>
            <person name="Inagaki F."/>
            <person name="Takami H."/>
        </authorList>
    </citation>
    <scope>NUCLEOTIDE SEQUENCE</scope>
    <source>
        <strain evidence="1">Expedition CK06-06</strain>
    </source>
</reference>
<accession>X1FL93</accession>
<feature type="non-terminal residue" evidence="1">
    <location>
        <position position="45"/>
    </location>
</feature>
<dbReference type="EMBL" id="BART01040896">
    <property type="protein sequence ID" value="GAH21523.1"/>
    <property type="molecule type" value="Genomic_DNA"/>
</dbReference>
<name>X1FL93_9ZZZZ</name>
<organism evidence="1">
    <name type="scientific">marine sediment metagenome</name>
    <dbReference type="NCBI Taxonomy" id="412755"/>
    <lineage>
        <taxon>unclassified sequences</taxon>
        <taxon>metagenomes</taxon>
        <taxon>ecological metagenomes</taxon>
    </lineage>
</organism>
<protein>
    <submittedName>
        <fullName evidence="1">Uncharacterized protein</fullName>
    </submittedName>
</protein>